<sequence length="70" mass="8214">MPINRPLFTDSDFQEAIDRKLPVRVFQDDHLVNSGATVVRFTDFDVVIQSRVSDLTYYSRKSCQFFEVRP</sequence>
<dbReference type="RefSeq" id="WP_060622323.1">
    <property type="nucleotide sequence ID" value="NZ_LCZJ02000016.1"/>
</dbReference>
<keyword evidence="2" id="KW-1185">Reference proteome</keyword>
<gene>
    <name evidence="1" type="ORF">UQ64_07870</name>
</gene>
<reference evidence="1 2" key="1">
    <citation type="journal article" date="2015" name="Int. Biodeterior. Biodegradation">
        <title>Physiological and genetic screening methods for the isolation of methyl tert-butyl ether-degrading bacteria for bioremediation purposes.</title>
        <authorList>
            <person name="Guisado I.M."/>
            <person name="Purswani J."/>
            <person name="Gonzalez Lopez J."/>
            <person name="Pozo C."/>
        </authorList>
    </citation>
    <scope>NUCLEOTIDE SEQUENCE [LARGE SCALE GENOMIC DNA]</scope>
    <source>
        <strain evidence="1 2">SH7</strain>
    </source>
</reference>
<protein>
    <submittedName>
        <fullName evidence="1">Uncharacterized protein</fullName>
    </submittedName>
</protein>
<comment type="caution">
    <text evidence="1">The sequence shown here is derived from an EMBL/GenBank/DDBJ whole genome shotgun (WGS) entry which is preliminary data.</text>
</comment>
<proteinExistence type="predicted"/>
<organism evidence="1 2">
    <name type="scientific">Paenibacillus etheri</name>
    <dbReference type="NCBI Taxonomy" id="1306852"/>
    <lineage>
        <taxon>Bacteria</taxon>
        <taxon>Bacillati</taxon>
        <taxon>Bacillota</taxon>
        <taxon>Bacilli</taxon>
        <taxon>Bacillales</taxon>
        <taxon>Paenibacillaceae</taxon>
        <taxon>Paenibacillus</taxon>
    </lineage>
</organism>
<evidence type="ECO:0000313" key="1">
    <source>
        <dbReference type="EMBL" id="KTD88019.1"/>
    </source>
</evidence>
<accession>A0A0W1B3G6</accession>
<dbReference type="AlphaFoldDB" id="A0A0W1B3G6"/>
<dbReference type="OrthoDB" id="2638183at2"/>
<name>A0A0W1B3G6_9BACL</name>
<evidence type="ECO:0000313" key="2">
    <source>
        <dbReference type="Proteomes" id="UP000054709"/>
    </source>
</evidence>
<dbReference type="Proteomes" id="UP000054709">
    <property type="component" value="Unassembled WGS sequence"/>
</dbReference>
<dbReference type="EMBL" id="LCZJ02000016">
    <property type="protein sequence ID" value="KTD88019.1"/>
    <property type="molecule type" value="Genomic_DNA"/>
</dbReference>